<dbReference type="OrthoDB" id="246406at2759"/>
<protein>
    <recommendedName>
        <fullName evidence="6">Trafficking protein particle complex subunit</fullName>
    </recommendedName>
</protein>
<dbReference type="PANTHER" id="PTHR23249">
    <property type="entry name" value="TRAFFICKING PROTEIN PARTICLE COMPLEX SUBUNIT"/>
    <property type="match status" value="1"/>
</dbReference>
<dbReference type="Pfam" id="PF04099">
    <property type="entry name" value="Sybindin"/>
    <property type="match status" value="1"/>
</dbReference>
<comment type="subcellular location">
    <subcellularLocation>
        <location evidence="6">Endoplasmic reticulum</location>
    </subcellularLocation>
    <subcellularLocation>
        <location evidence="6">Golgi apparatus</location>
        <location evidence="6">cis-Golgi network</location>
    </subcellularLocation>
</comment>
<evidence type="ECO:0000256" key="3">
    <source>
        <dbReference type="ARBA" id="ARBA00022892"/>
    </source>
</evidence>
<keyword evidence="8" id="KW-1185">Reference proteome</keyword>
<accession>A0A3M7SXA1</accession>
<proteinExistence type="inferred from homology"/>
<organism evidence="7 8">
    <name type="scientific">Brachionus plicatilis</name>
    <name type="common">Marine rotifer</name>
    <name type="synonym">Brachionus muelleri</name>
    <dbReference type="NCBI Taxonomy" id="10195"/>
    <lineage>
        <taxon>Eukaryota</taxon>
        <taxon>Metazoa</taxon>
        <taxon>Spiralia</taxon>
        <taxon>Gnathifera</taxon>
        <taxon>Rotifera</taxon>
        <taxon>Eurotatoria</taxon>
        <taxon>Monogononta</taxon>
        <taxon>Pseudotrocha</taxon>
        <taxon>Ploima</taxon>
        <taxon>Brachionidae</taxon>
        <taxon>Brachionus</taxon>
    </lineage>
</organism>
<reference evidence="7 8" key="1">
    <citation type="journal article" date="2018" name="Sci. Rep.">
        <title>Genomic signatures of local adaptation to the degree of environmental predictability in rotifers.</title>
        <authorList>
            <person name="Franch-Gras L."/>
            <person name="Hahn C."/>
            <person name="Garcia-Roger E.M."/>
            <person name="Carmona M.J."/>
            <person name="Serra M."/>
            <person name="Gomez A."/>
        </authorList>
    </citation>
    <scope>NUCLEOTIDE SEQUENCE [LARGE SCALE GENOMIC DNA]</scope>
    <source>
        <strain evidence="7">HYR1</strain>
    </source>
</reference>
<dbReference type="SMART" id="SM01399">
    <property type="entry name" value="Sybindin"/>
    <property type="match status" value="1"/>
</dbReference>
<evidence type="ECO:0000256" key="5">
    <source>
        <dbReference type="ARBA" id="ARBA00038167"/>
    </source>
</evidence>
<evidence type="ECO:0000313" key="7">
    <source>
        <dbReference type="EMBL" id="RNA40200.1"/>
    </source>
</evidence>
<dbReference type="InterPro" id="IPR011012">
    <property type="entry name" value="Longin-like_dom_sf"/>
</dbReference>
<sequence>MAIYNFYIFNREGQCIYYREWNRSKQSGLNQEQEFKQMFGLIIEMKSFVTKMSPTDLKDGFLGFKTNKYKMNYYETPSGLKFVLNTDVNPLGNTRELLHQVYEQVLLPTVIKNVNVNLQEPIKSTVFENKLEDLIRNSTIFKN</sequence>
<comment type="similarity">
    <text evidence="5">Belongs to the TRAPP small subunits family. BET5 subfamily.</text>
</comment>
<dbReference type="GO" id="GO:0005783">
    <property type="term" value="C:endoplasmic reticulum"/>
    <property type="evidence" value="ECO:0007669"/>
    <property type="project" value="UniProtKB-SubCell"/>
</dbReference>
<dbReference type="Proteomes" id="UP000276133">
    <property type="component" value="Unassembled WGS sequence"/>
</dbReference>
<dbReference type="AlphaFoldDB" id="A0A3M7SXA1"/>
<keyword evidence="1 6" id="KW-0813">Transport</keyword>
<evidence type="ECO:0000313" key="8">
    <source>
        <dbReference type="Proteomes" id="UP000276133"/>
    </source>
</evidence>
<evidence type="ECO:0000256" key="2">
    <source>
        <dbReference type="ARBA" id="ARBA00022824"/>
    </source>
</evidence>
<dbReference type="Gene3D" id="3.30.450.70">
    <property type="match status" value="1"/>
</dbReference>
<gene>
    <name evidence="7" type="ORF">BpHYR1_041442</name>
</gene>
<dbReference type="SUPFAM" id="SSF64356">
    <property type="entry name" value="SNARE-like"/>
    <property type="match status" value="1"/>
</dbReference>
<comment type="caution">
    <text evidence="7">The sequence shown here is derived from an EMBL/GenBank/DDBJ whole genome shotgun (WGS) entry which is preliminary data.</text>
</comment>
<dbReference type="PANTHER" id="PTHR23249:SF16">
    <property type="entry name" value="TRAFFICKING PROTEIN PARTICLE COMPLEX SUBUNIT 1"/>
    <property type="match status" value="1"/>
</dbReference>
<dbReference type="GO" id="GO:0005794">
    <property type="term" value="C:Golgi apparatus"/>
    <property type="evidence" value="ECO:0007669"/>
    <property type="project" value="UniProtKB-SubCell"/>
</dbReference>
<evidence type="ECO:0000256" key="1">
    <source>
        <dbReference type="ARBA" id="ARBA00022448"/>
    </source>
</evidence>
<name>A0A3M7SXA1_BRAPC</name>
<keyword evidence="3 6" id="KW-0931">ER-Golgi transport</keyword>
<dbReference type="CDD" id="cd14855">
    <property type="entry name" value="TRAPPC1_MUM2"/>
    <property type="match status" value="1"/>
</dbReference>
<dbReference type="InterPro" id="IPR007233">
    <property type="entry name" value="TRAPPC"/>
</dbReference>
<comment type="subunit">
    <text evidence="6">Part of the multisubunit transport protein particle (TRAPP) complex.</text>
</comment>
<dbReference type="GO" id="GO:0030008">
    <property type="term" value="C:TRAPP complex"/>
    <property type="evidence" value="ECO:0007669"/>
    <property type="project" value="UniProtKB-UniRule"/>
</dbReference>
<keyword evidence="2 6" id="KW-0256">Endoplasmic reticulum</keyword>
<dbReference type="STRING" id="10195.A0A3M7SXA1"/>
<evidence type="ECO:0000256" key="6">
    <source>
        <dbReference type="RuleBase" id="RU366065"/>
    </source>
</evidence>
<keyword evidence="4 6" id="KW-0333">Golgi apparatus</keyword>
<dbReference type="EMBL" id="REGN01000664">
    <property type="protein sequence ID" value="RNA40200.1"/>
    <property type="molecule type" value="Genomic_DNA"/>
</dbReference>
<dbReference type="GO" id="GO:0006888">
    <property type="term" value="P:endoplasmic reticulum to Golgi vesicle-mediated transport"/>
    <property type="evidence" value="ECO:0007669"/>
    <property type="project" value="UniProtKB-UniRule"/>
</dbReference>
<evidence type="ECO:0000256" key="4">
    <source>
        <dbReference type="ARBA" id="ARBA00023034"/>
    </source>
</evidence>